<dbReference type="InterPro" id="IPR014001">
    <property type="entry name" value="Helicase_ATP-bd"/>
</dbReference>
<feature type="domain" description="Helicase ATP-binding" evidence="8">
    <location>
        <begin position="51"/>
        <end position="220"/>
    </location>
</feature>
<dbReference type="CDD" id="cd00268">
    <property type="entry name" value="DEADc"/>
    <property type="match status" value="1"/>
</dbReference>
<dbReference type="InterPro" id="IPR027417">
    <property type="entry name" value="P-loop_NTPase"/>
</dbReference>
<protein>
    <submittedName>
        <fullName evidence="11">DEAD/DEAH box helicase</fullName>
    </submittedName>
</protein>
<sequence>MNEKDIKAQNNTQDKLGAVDSFRVLGLKEKVLKGIKEAGFTTPSPIQEKAIPPILERRDVIAQAQTGTGKTAAFALPILHGLKNDTSIEALVITPTRELAMQISDEVFKLGKFLKTKTVCVYGGQSVKKQLELIEKKPQVLIATPGRLLDHLKNERLKNFAPSVVVLDESDEMLDMGFIDDIEEIFQYIPNNAQTLLFSATMPARIKQLADKILYDPVHIKIQSSSTTNADIAQRYYIINENERNEALTRLIDTESPSKSIIFIRTKKEADEVNSYLQNKGYKSTALHGDMDQRMRRDSVQAFKGRDADILVATDVAARGLDIRNVSHVFNYHIPLNIESYVHRIGRTGRAGSKGVAITLATPLEYKDLKKIQNETNAQFELYEVPSVSSDVMINTLLNTKVSDEAINLYESIKDKTDSAQLILRLLSVYLQEHVKIGLTKQEALEVQRQETLESKKGAKTKGTKGAKGKIASRDKSQKMSTNRHANKSNLSKNGRPSNAQERAKKQKMQSQQKYYKG</sequence>
<dbReference type="Pfam" id="PF00270">
    <property type="entry name" value="DEAD"/>
    <property type="match status" value="1"/>
</dbReference>
<comment type="caution">
    <text evidence="11">The sequence shown here is derived from an EMBL/GenBank/DDBJ whole genome shotgun (WGS) entry which is preliminary data.</text>
</comment>
<evidence type="ECO:0000256" key="7">
    <source>
        <dbReference type="SAM" id="MobiDB-lite"/>
    </source>
</evidence>
<dbReference type="GO" id="GO:0003724">
    <property type="term" value="F:RNA helicase activity"/>
    <property type="evidence" value="ECO:0007669"/>
    <property type="project" value="InterPro"/>
</dbReference>
<dbReference type="EMBL" id="JRPL02000014">
    <property type="protein sequence ID" value="TLD82837.1"/>
    <property type="molecule type" value="Genomic_DNA"/>
</dbReference>
<feature type="compositionally biased region" description="Polar residues" evidence="7">
    <location>
        <begin position="479"/>
        <end position="501"/>
    </location>
</feature>
<accession>A0A4U8SAE8</accession>
<dbReference type="RefSeq" id="WP_034345575.1">
    <property type="nucleotide sequence ID" value="NZ_FZNG01000020.1"/>
</dbReference>
<dbReference type="Proteomes" id="UP000029878">
    <property type="component" value="Unassembled WGS sequence"/>
</dbReference>
<keyword evidence="4" id="KW-0067">ATP-binding</keyword>
<evidence type="ECO:0000256" key="1">
    <source>
        <dbReference type="ARBA" id="ARBA00022741"/>
    </source>
</evidence>
<dbReference type="Pfam" id="PF00271">
    <property type="entry name" value="Helicase_C"/>
    <property type="match status" value="1"/>
</dbReference>
<dbReference type="PROSITE" id="PS51194">
    <property type="entry name" value="HELICASE_CTER"/>
    <property type="match status" value="1"/>
</dbReference>
<dbReference type="CDD" id="cd18787">
    <property type="entry name" value="SF2_C_DEAD"/>
    <property type="match status" value="1"/>
</dbReference>
<dbReference type="InterPro" id="IPR044742">
    <property type="entry name" value="DEAD/DEAH_RhlB"/>
</dbReference>
<dbReference type="AlphaFoldDB" id="A0A4U8SAE8"/>
<dbReference type="InterPro" id="IPR001650">
    <property type="entry name" value="Helicase_C-like"/>
</dbReference>
<dbReference type="SMART" id="SM00487">
    <property type="entry name" value="DEXDc"/>
    <property type="match status" value="1"/>
</dbReference>
<evidence type="ECO:0000256" key="2">
    <source>
        <dbReference type="ARBA" id="ARBA00022801"/>
    </source>
</evidence>
<evidence type="ECO:0000256" key="6">
    <source>
        <dbReference type="PROSITE-ProRule" id="PRU00552"/>
    </source>
</evidence>
<feature type="compositionally biased region" description="Basic residues" evidence="7">
    <location>
        <begin position="458"/>
        <end position="468"/>
    </location>
</feature>
<dbReference type="SUPFAM" id="SSF52540">
    <property type="entry name" value="P-loop containing nucleoside triphosphate hydrolases"/>
    <property type="match status" value="1"/>
</dbReference>
<dbReference type="PANTHER" id="PTHR47959">
    <property type="entry name" value="ATP-DEPENDENT RNA HELICASE RHLE-RELATED"/>
    <property type="match status" value="1"/>
</dbReference>
<gene>
    <name evidence="11" type="ORF">LS81_006675</name>
</gene>
<comment type="similarity">
    <text evidence="5">Belongs to the DEAD box helicase family.</text>
</comment>
<dbReference type="GO" id="GO:0005524">
    <property type="term" value="F:ATP binding"/>
    <property type="evidence" value="ECO:0007669"/>
    <property type="project" value="UniProtKB-KW"/>
</dbReference>
<dbReference type="GO" id="GO:0003676">
    <property type="term" value="F:nucleic acid binding"/>
    <property type="evidence" value="ECO:0007669"/>
    <property type="project" value="InterPro"/>
</dbReference>
<feature type="domain" description="Helicase C-terminal" evidence="9">
    <location>
        <begin position="231"/>
        <end position="393"/>
    </location>
</feature>
<organism evidence="11 12">
    <name type="scientific">Helicobacter trogontum</name>
    <dbReference type="NCBI Taxonomy" id="50960"/>
    <lineage>
        <taxon>Bacteria</taxon>
        <taxon>Pseudomonadati</taxon>
        <taxon>Campylobacterota</taxon>
        <taxon>Epsilonproteobacteria</taxon>
        <taxon>Campylobacterales</taxon>
        <taxon>Helicobacteraceae</taxon>
        <taxon>Helicobacter</taxon>
    </lineage>
</organism>
<keyword evidence="2" id="KW-0378">Hydrolase</keyword>
<keyword evidence="1" id="KW-0547">Nucleotide-binding</keyword>
<evidence type="ECO:0000256" key="4">
    <source>
        <dbReference type="ARBA" id="ARBA00022840"/>
    </source>
</evidence>
<dbReference type="PROSITE" id="PS51192">
    <property type="entry name" value="HELICASE_ATP_BIND_1"/>
    <property type="match status" value="1"/>
</dbReference>
<evidence type="ECO:0000313" key="12">
    <source>
        <dbReference type="Proteomes" id="UP000029878"/>
    </source>
</evidence>
<dbReference type="PANTHER" id="PTHR47959:SF1">
    <property type="entry name" value="ATP-DEPENDENT RNA HELICASE DBPA"/>
    <property type="match status" value="1"/>
</dbReference>
<evidence type="ECO:0000256" key="5">
    <source>
        <dbReference type="ARBA" id="ARBA00038437"/>
    </source>
</evidence>
<dbReference type="Gene3D" id="3.40.50.300">
    <property type="entry name" value="P-loop containing nucleotide triphosphate hydrolases"/>
    <property type="match status" value="2"/>
</dbReference>
<dbReference type="InterPro" id="IPR050079">
    <property type="entry name" value="DEAD_box_RNA_helicase"/>
</dbReference>
<evidence type="ECO:0000259" key="9">
    <source>
        <dbReference type="PROSITE" id="PS51194"/>
    </source>
</evidence>
<reference evidence="11 12" key="1">
    <citation type="journal article" date="2014" name="Genome Announc.">
        <title>Draft genome sequences of eight enterohepatic helicobacter species isolated from both laboratory and wild rodents.</title>
        <authorList>
            <person name="Sheh A."/>
            <person name="Shen Z."/>
            <person name="Fox J.G."/>
        </authorList>
    </citation>
    <scope>NUCLEOTIDE SEQUENCE [LARGE SCALE GENOMIC DNA]</scope>
    <source>
        <strain evidence="11 12">ATCC 700114</strain>
    </source>
</reference>
<feature type="domain" description="DEAD-box RNA helicase Q" evidence="10">
    <location>
        <begin position="20"/>
        <end position="48"/>
    </location>
</feature>
<name>A0A4U8SAE8_9HELI</name>
<keyword evidence="3 11" id="KW-0347">Helicase</keyword>
<evidence type="ECO:0000313" key="11">
    <source>
        <dbReference type="EMBL" id="TLD82837.1"/>
    </source>
</evidence>
<dbReference type="GO" id="GO:0005829">
    <property type="term" value="C:cytosol"/>
    <property type="evidence" value="ECO:0007669"/>
    <property type="project" value="TreeGrafter"/>
</dbReference>
<dbReference type="PROSITE" id="PS51195">
    <property type="entry name" value="Q_MOTIF"/>
    <property type="match status" value="1"/>
</dbReference>
<feature type="compositionally biased region" description="Low complexity" evidence="7">
    <location>
        <begin position="509"/>
        <end position="518"/>
    </location>
</feature>
<evidence type="ECO:0000259" key="8">
    <source>
        <dbReference type="PROSITE" id="PS51192"/>
    </source>
</evidence>
<dbReference type="InterPro" id="IPR014014">
    <property type="entry name" value="RNA_helicase_DEAD_Q_motif"/>
</dbReference>
<evidence type="ECO:0000259" key="10">
    <source>
        <dbReference type="PROSITE" id="PS51195"/>
    </source>
</evidence>
<feature type="short sequence motif" description="Q motif" evidence="6">
    <location>
        <begin position="20"/>
        <end position="48"/>
    </location>
</feature>
<evidence type="ECO:0000256" key="3">
    <source>
        <dbReference type="ARBA" id="ARBA00022806"/>
    </source>
</evidence>
<dbReference type="GO" id="GO:0016787">
    <property type="term" value="F:hydrolase activity"/>
    <property type="evidence" value="ECO:0007669"/>
    <property type="project" value="UniProtKB-KW"/>
</dbReference>
<dbReference type="InterPro" id="IPR011545">
    <property type="entry name" value="DEAD/DEAH_box_helicase_dom"/>
</dbReference>
<feature type="region of interest" description="Disordered" evidence="7">
    <location>
        <begin position="456"/>
        <end position="518"/>
    </location>
</feature>
<dbReference type="OrthoDB" id="9805696at2"/>
<proteinExistence type="inferred from homology"/>
<dbReference type="SMART" id="SM00490">
    <property type="entry name" value="HELICc"/>
    <property type="match status" value="1"/>
</dbReference>